<gene>
    <name evidence="1" type="ORF">E1N52_34125</name>
</gene>
<sequence length="169" mass="18639">MQGVSFVHAGERRIPPSTARAQVPLAAFIQISLRNHLCVVALRSPHGKAFHLGTLVRTMFESFYLYEAGFGIRDVAVFAAVDRHLCALSLQVAGGASYFLDDDAFSAATELLSLYDQQIKDAPLGAIVDAHTKSKLNFEADEAKRMSIPQLVRRLQARRAMGIRKRVNV</sequence>
<accession>A0A4R5L4C2</accession>
<organism evidence="1 2">
    <name type="scientific">Paraburkholderia guartelaensis</name>
    <dbReference type="NCBI Taxonomy" id="2546446"/>
    <lineage>
        <taxon>Bacteria</taxon>
        <taxon>Pseudomonadati</taxon>
        <taxon>Pseudomonadota</taxon>
        <taxon>Betaproteobacteria</taxon>
        <taxon>Burkholderiales</taxon>
        <taxon>Burkholderiaceae</taxon>
        <taxon>Paraburkholderia</taxon>
    </lineage>
</organism>
<evidence type="ECO:0000313" key="2">
    <source>
        <dbReference type="Proteomes" id="UP000295606"/>
    </source>
</evidence>
<dbReference type="Proteomes" id="UP000295606">
    <property type="component" value="Unassembled WGS sequence"/>
</dbReference>
<reference evidence="1 2" key="1">
    <citation type="submission" date="2019-03" db="EMBL/GenBank/DDBJ databases">
        <title>Paraburkholderia sp. isolated from native Mimosa gymnas in Guartela State Park, Brazil.</title>
        <authorList>
            <person name="Paulitsch F."/>
            <person name="Hungria M."/>
            <person name="Delamuta J.R.M."/>
            <person name="Ribeiro R.A."/>
            <person name="Dall'Agnol R."/>
            <person name="Silva J.S.B."/>
        </authorList>
    </citation>
    <scope>NUCLEOTIDE SEQUENCE [LARGE SCALE GENOMIC DNA]</scope>
    <source>
        <strain evidence="1 2">CNPSo 3008</strain>
    </source>
</reference>
<proteinExistence type="predicted"/>
<protein>
    <submittedName>
        <fullName evidence="1">Uncharacterized protein</fullName>
    </submittedName>
</protein>
<dbReference type="EMBL" id="SMOD01000039">
    <property type="protein sequence ID" value="TDG03559.1"/>
    <property type="molecule type" value="Genomic_DNA"/>
</dbReference>
<evidence type="ECO:0000313" key="1">
    <source>
        <dbReference type="EMBL" id="TDG03559.1"/>
    </source>
</evidence>
<dbReference type="AlphaFoldDB" id="A0A4R5L4C2"/>
<dbReference type="OrthoDB" id="9100619at2"/>
<comment type="caution">
    <text evidence="1">The sequence shown here is derived from an EMBL/GenBank/DDBJ whole genome shotgun (WGS) entry which is preliminary data.</text>
</comment>
<name>A0A4R5L4C2_9BURK</name>